<reference evidence="1 2" key="1">
    <citation type="journal article" date="2014" name="Genome Announc.">
        <title>Genome Sequence of the Microsporidian Species Nematocida sp1 Strain ERTm6 (ATCC PRA-372).</title>
        <authorList>
            <person name="Bakowski M.A."/>
            <person name="Priest M."/>
            <person name="Young S."/>
            <person name="Cuomo C.A."/>
            <person name="Troemel E.R."/>
        </authorList>
    </citation>
    <scope>NUCLEOTIDE SEQUENCE [LARGE SCALE GENOMIC DNA]</scope>
    <source>
        <strain evidence="1 2">ERTm6</strain>
    </source>
</reference>
<comment type="caution">
    <text evidence="1">The sequence shown here is derived from an EMBL/GenBank/DDBJ whole genome shotgun (WGS) entry which is preliminary data.</text>
</comment>
<keyword evidence="2" id="KW-1185">Reference proteome</keyword>
<dbReference type="HOGENOM" id="CLU_2455271_0_0_1"/>
<dbReference type="Proteomes" id="UP000054524">
    <property type="component" value="Unassembled WGS sequence"/>
</dbReference>
<name>A0A086J1K8_NEMA1</name>
<organism evidence="1 2">
    <name type="scientific">Nematocida ausubeli (strain ATCC PRA-371 / ERTm2)</name>
    <name type="common">Nematode killer fungus</name>
    <dbReference type="NCBI Taxonomy" id="1913371"/>
    <lineage>
        <taxon>Eukaryota</taxon>
        <taxon>Fungi</taxon>
        <taxon>Fungi incertae sedis</taxon>
        <taxon>Microsporidia</taxon>
        <taxon>Nematocida</taxon>
    </lineage>
</organism>
<evidence type="ECO:0000313" key="2">
    <source>
        <dbReference type="Proteomes" id="UP000054524"/>
    </source>
</evidence>
<evidence type="ECO:0000313" key="1">
    <source>
        <dbReference type="EMBL" id="KFG26026.1"/>
    </source>
</evidence>
<dbReference type="GeneID" id="77676111"/>
<dbReference type="OrthoDB" id="2186229at2759"/>
<protein>
    <submittedName>
        <fullName evidence="1">Uncharacterized protein</fullName>
    </submittedName>
</protein>
<gene>
    <name evidence="1" type="ORF">NESG_01138</name>
</gene>
<sequence>MKFIVARDELKKASILEFKGEFEKLDDIEMDIQEDKILFKTSFIKSQKKAVAKNIILKVQDGRIEPHAIGIEHLLFDKPPKYISKCKKRIFHRKSTL</sequence>
<proteinExistence type="predicted"/>
<dbReference type="EMBL" id="AKIJ01000003">
    <property type="protein sequence ID" value="KFG26026.1"/>
    <property type="molecule type" value="Genomic_DNA"/>
</dbReference>
<dbReference type="RefSeq" id="XP_052904581.1">
    <property type="nucleotide sequence ID" value="XM_053048776.1"/>
</dbReference>
<dbReference type="AlphaFoldDB" id="A0A086J1K8"/>
<accession>A0A086J1K8</accession>